<accession>A0A2J6QW42</accession>
<name>A0A2J6QW42_HYAVF</name>
<dbReference type="AlphaFoldDB" id="A0A2J6QW42"/>
<reference evidence="1 2" key="1">
    <citation type="submission" date="2016-04" db="EMBL/GenBank/DDBJ databases">
        <title>A degradative enzymes factory behind the ericoid mycorrhizal symbiosis.</title>
        <authorList>
            <consortium name="DOE Joint Genome Institute"/>
            <person name="Martino E."/>
            <person name="Morin E."/>
            <person name="Grelet G."/>
            <person name="Kuo A."/>
            <person name="Kohler A."/>
            <person name="Daghino S."/>
            <person name="Barry K."/>
            <person name="Choi C."/>
            <person name="Cichocki N."/>
            <person name="Clum A."/>
            <person name="Copeland A."/>
            <person name="Hainaut M."/>
            <person name="Haridas S."/>
            <person name="Labutti K."/>
            <person name="Lindquist E."/>
            <person name="Lipzen A."/>
            <person name="Khouja H.-R."/>
            <person name="Murat C."/>
            <person name="Ohm R."/>
            <person name="Olson A."/>
            <person name="Spatafora J."/>
            <person name="Veneault-Fourrey C."/>
            <person name="Henrissat B."/>
            <person name="Grigoriev I."/>
            <person name="Martin F."/>
            <person name="Perotto S."/>
        </authorList>
    </citation>
    <scope>NUCLEOTIDE SEQUENCE [LARGE SCALE GENOMIC DNA]</scope>
    <source>
        <strain evidence="1 2">F</strain>
    </source>
</reference>
<dbReference type="EMBL" id="KZ613967">
    <property type="protein sequence ID" value="PMD30459.1"/>
    <property type="molecule type" value="Genomic_DNA"/>
</dbReference>
<dbReference type="OrthoDB" id="10007757at2759"/>
<keyword evidence="2" id="KW-1185">Reference proteome</keyword>
<gene>
    <name evidence="1" type="ORF">L207DRAFT_520273</name>
</gene>
<organism evidence="1 2">
    <name type="scientific">Hyaloscypha variabilis (strain UAMH 11265 / GT02V1 / F)</name>
    <name type="common">Meliniomyces variabilis</name>
    <dbReference type="NCBI Taxonomy" id="1149755"/>
    <lineage>
        <taxon>Eukaryota</taxon>
        <taxon>Fungi</taxon>
        <taxon>Dikarya</taxon>
        <taxon>Ascomycota</taxon>
        <taxon>Pezizomycotina</taxon>
        <taxon>Leotiomycetes</taxon>
        <taxon>Helotiales</taxon>
        <taxon>Hyaloscyphaceae</taxon>
        <taxon>Hyaloscypha</taxon>
        <taxon>Hyaloscypha variabilis</taxon>
    </lineage>
</organism>
<evidence type="ECO:0000313" key="2">
    <source>
        <dbReference type="Proteomes" id="UP000235786"/>
    </source>
</evidence>
<protein>
    <submittedName>
        <fullName evidence="1">Uncharacterized protein</fullName>
    </submittedName>
</protein>
<sequence length="446" mass="46612">MRTTVQGLFFQATVYPAPVTSTVTTTIFPFTAVQTSTSTIIEQTDTLYPLTKTDFSATTTVVDLDTYTTTLVAAATVTDFITTGTTTVQPEKRTVTPVFQPLKRTVTICTTPSGTVQPSSVPTYASACSGVVRYSSACSCWGASATTVRTTTLTTDVAATSVTTLSGNTPYQLFGGSISDIHLDTTVITSLIGTTTTESLIDTTSVTSTVTSSVLATSTANALCQSGLFVNGLSAPCTDPACADYILRIEGATDTIYEGPIRTGPRNITTASGGTHLCNGENGGANVVASGTPTTALDSANGLCGFGYDGSWESEFDDYFIQSIGGDTETSTEFWGILINFQFTPVPGCQFEPKPNDEILWAFNAFNAQYFLNVEPRTASLAIGGTQVFTITDGNTGEPIEGASFNGLTSNANGQVTFTATVAGTFRYKATLSGSIRSPVAIITVT</sequence>
<evidence type="ECO:0000313" key="1">
    <source>
        <dbReference type="EMBL" id="PMD30459.1"/>
    </source>
</evidence>
<dbReference type="Proteomes" id="UP000235786">
    <property type="component" value="Unassembled WGS sequence"/>
</dbReference>
<proteinExistence type="predicted"/>